<dbReference type="PROSITE" id="PS51354">
    <property type="entry name" value="GLUTAREDOXIN_2"/>
    <property type="match status" value="1"/>
</dbReference>
<dbReference type="AlphaFoldDB" id="A0A4R1RTE1"/>
<proteinExistence type="predicted"/>
<dbReference type="Pfam" id="PF00462">
    <property type="entry name" value="Glutaredoxin"/>
    <property type="match status" value="1"/>
</dbReference>
<dbReference type="Gene3D" id="3.40.30.10">
    <property type="entry name" value="Glutaredoxin"/>
    <property type="match status" value="1"/>
</dbReference>
<dbReference type="CDD" id="cd02976">
    <property type="entry name" value="NrdH"/>
    <property type="match status" value="1"/>
</dbReference>
<dbReference type="InterPro" id="IPR036249">
    <property type="entry name" value="Thioredoxin-like_sf"/>
</dbReference>
<keyword evidence="3" id="KW-1185">Reference proteome</keyword>
<feature type="domain" description="Glutaredoxin" evidence="1">
    <location>
        <begin position="17"/>
        <end position="78"/>
    </location>
</feature>
<name>A0A4R1RTE1_HYDET</name>
<dbReference type="Proteomes" id="UP000295008">
    <property type="component" value="Unassembled WGS sequence"/>
</dbReference>
<comment type="caution">
    <text evidence="2">The sequence shown here is derived from an EMBL/GenBank/DDBJ whole genome shotgun (WGS) entry which is preliminary data.</text>
</comment>
<reference evidence="2 3" key="1">
    <citation type="submission" date="2019-03" db="EMBL/GenBank/DDBJ databases">
        <title>Genomic Encyclopedia of Type Strains, Phase IV (KMG-IV): sequencing the most valuable type-strain genomes for metagenomic binning, comparative biology and taxonomic classification.</title>
        <authorList>
            <person name="Goeker M."/>
        </authorList>
    </citation>
    <scope>NUCLEOTIDE SEQUENCE [LARGE SCALE GENOMIC DNA]</scope>
    <source>
        <strain evidence="2 3">LX-B</strain>
    </source>
</reference>
<dbReference type="OrthoDB" id="9795531at2"/>
<organism evidence="2 3">
    <name type="scientific">Hydrogenispora ethanolica</name>
    <dbReference type="NCBI Taxonomy" id="1082276"/>
    <lineage>
        <taxon>Bacteria</taxon>
        <taxon>Bacillati</taxon>
        <taxon>Bacillota</taxon>
        <taxon>Hydrogenispora</taxon>
    </lineage>
</organism>
<sequence length="96" mass="11014">MNSENIQHQAGRVPGNIFLFTLSTCIWCRKTKQLLQELEIAFDFVELDRLEGTEREEALAELEKWNADRSFPTMVIEGARSIIGFQEAEIREAVGQ</sequence>
<dbReference type="InterPro" id="IPR002109">
    <property type="entry name" value="Glutaredoxin"/>
</dbReference>
<evidence type="ECO:0000259" key="1">
    <source>
        <dbReference type="Pfam" id="PF00462"/>
    </source>
</evidence>
<dbReference type="EMBL" id="SLUN01000012">
    <property type="protein sequence ID" value="TCL69330.1"/>
    <property type="molecule type" value="Genomic_DNA"/>
</dbReference>
<dbReference type="RefSeq" id="WP_132014353.1">
    <property type="nucleotide sequence ID" value="NZ_SLUN01000012.1"/>
</dbReference>
<evidence type="ECO:0000313" key="3">
    <source>
        <dbReference type="Proteomes" id="UP000295008"/>
    </source>
</evidence>
<evidence type="ECO:0000313" key="2">
    <source>
        <dbReference type="EMBL" id="TCL69330.1"/>
    </source>
</evidence>
<dbReference type="SUPFAM" id="SSF52833">
    <property type="entry name" value="Thioredoxin-like"/>
    <property type="match status" value="1"/>
</dbReference>
<accession>A0A4R1RTE1</accession>
<gene>
    <name evidence="2" type="ORF">EDC14_101227</name>
</gene>
<protein>
    <submittedName>
        <fullName evidence="2">Glutaredoxin</fullName>
    </submittedName>
</protein>